<keyword evidence="5 8" id="KW-0808">Transferase</keyword>
<comment type="cofactor">
    <cofactor evidence="1">
        <name>pyridoxal 5'-phosphate</name>
        <dbReference type="ChEBI" id="CHEBI:597326"/>
    </cofactor>
</comment>
<proteinExistence type="inferred from homology"/>
<dbReference type="KEGG" id="ahat:ADCFC_01640"/>
<dbReference type="InterPro" id="IPR004839">
    <property type="entry name" value="Aminotransferase_I/II_large"/>
</dbReference>
<dbReference type="InterPro" id="IPR015421">
    <property type="entry name" value="PyrdxlP-dep_Trfase_major"/>
</dbReference>
<dbReference type="PANTHER" id="PTHR42790">
    <property type="entry name" value="AMINOTRANSFERASE"/>
    <property type="match status" value="1"/>
</dbReference>
<evidence type="ECO:0000313" key="8">
    <source>
        <dbReference type="EMBL" id="BCA87545.1"/>
    </source>
</evidence>
<dbReference type="FunFam" id="3.40.640.10:FF:000053">
    <property type="entry name" value="Aminotransferase, class I"/>
    <property type="match status" value="1"/>
</dbReference>
<gene>
    <name evidence="8" type="ORF">ADCFC_00440</name>
</gene>
<keyword evidence="6" id="KW-0663">Pyridoxal phosphate</keyword>
<evidence type="ECO:0000256" key="5">
    <source>
        <dbReference type="ARBA" id="ARBA00022679"/>
    </source>
</evidence>
<dbReference type="GO" id="GO:0008483">
    <property type="term" value="F:transaminase activity"/>
    <property type="evidence" value="ECO:0007669"/>
    <property type="project" value="UniProtKB-KW"/>
</dbReference>
<comment type="similarity">
    <text evidence="2">Belongs to the class-I pyridoxal-phosphate-dependent aminotransferase family.</text>
</comment>
<name>A0A6F8SHG2_9ACTN</name>
<evidence type="ECO:0000256" key="3">
    <source>
        <dbReference type="ARBA" id="ARBA00011738"/>
    </source>
</evidence>
<dbReference type="Pfam" id="PF00155">
    <property type="entry name" value="Aminotran_1_2"/>
    <property type="match status" value="1"/>
</dbReference>
<dbReference type="Gene3D" id="3.90.1150.10">
    <property type="entry name" value="Aspartate Aminotransferase, domain 1"/>
    <property type="match status" value="1"/>
</dbReference>
<evidence type="ECO:0000256" key="4">
    <source>
        <dbReference type="ARBA" id="ARBA00022576"/>
    </source>
</evidence>
<evidence type="ECO:0000256" key="2">
    <source>
        <dbReference type="ARBA" id="ARBA00007441"/>
    </source>
</evidence>
<dbReference type="AlphaFoldDB" id="A0A6F8SHG2"/>
<keyword evidence="4 8" id="KW-0032">Aminotransferase</keyword>
<dbReference type="EMBL" id="AP022829">
    <property type="protein sequence ID" value="BCA87545.1"/>
    <property type="molecule type" value="Genomic_DNA"/>
</dbReference>
<evidence type="ECO:0000256" key="1">
    <source>
        <dbReference type="ARBA" id="ARBA00001933"/>
    </source>
</evidence>
<dbReference type="CDD" id="cd00609">
    <property type="entry name" value="AAT_like"/>
    <property type="match status" value="1"/>
</dbReference>
<evidence type="ECO:0000313" key="9">
    <source>
        <dbReference type="Proteomes" id="UP000501727"/>
    </source>
</evidence>
<dbReference type="PANTHER" id="PTHR42790:SF19">
    <property type="entry name" value="KYNURENINE_ALPHA-AMINOADIPATE AMINOTRANSFERASE, MITOCHONDRIAL"/>
    <property type="match status" value="1"/>
</dbReference>
<dbReference type="RefSeq" id="WP_114540558.1">
    <property type="nucleotide sequence ID" value="NZ_AP022829.1"/>
</dbReference>
<dbReference type="Proteomes" id="UP000501727">
    <property type="component" value="Chromosome"/>
</dbReference>
<comment type="subunit">
    <text evidence="3">Homodimer.</text>
</comment>
<dbReference type="GO" id="GO:1901605">
    <property type="term" value="P:alpha-amino acid metabolic process"/>
    <property type="evidence" value="ECO:0007669"/>
    <property type="project" value="TreeGrafter"/>
</dbReference>
<dbReference type="InterPro" id="IPR015422">
    <property type="entry name" value="PyrdxlP-dep_Trfase_small"/>
</dbReference>
<dbReference type="SUPFAM" id="SSF53383">
    <property type="entry name" value="PLP-dependent transferases"/>
    <property type="match status" value="1"/>
</dbReference>
<sequence>MSNETIATETTEAVGELPIDELLSDGITNTPPSFVRAILAAASDPAVTSFAGGLPNPISFPQEALLESMQRVVAERGADAFQYSATAGIEGLRDWIARRYNKRFGTDYTADDVLITTGSQQILDLLGKVLLDKGDGVIVEKPTYLAAIQAFALNQPTFHEVELTEDGLNIDELNAALDAGAKMIYLIPNFQNPTGLTYSAEGRRQVREALTGRNIVVVEDDPYGELRFEGESLPYIGGTALPHGVIMGSFSKTVTPGFRMGYILTKDHALLKAINTAKEAADLHTNVFAQYVILDYLEHNDLDEHLVKIRNLYRDQARAMTDAMAECFPAEVSFTKPEGGMFLWATLPEGINTMDLFPKALERNVAFVPGEPFYAEPGARSTMRLNFTNADEETIRDGIRRLAEAIAEAL</sequence>
<accession>A0A6F8SHG2</accession>
<organism evidence="8 9">
    <name type="scientific">Adlercreutzia hattorii</name>
    <dbReference type="NCBI Taxonomy" id="2707299"/>
    <lineage>
        <taxon>Bacteria</taxon>
        <taxon>Bacillati</taxon>
        <taxon>Actinomycetota</taxon>
        <taxon>Coriobacteriia</taxon>
        <taxon>Eggerthellales</taxon>
        <taxon>Eggerthellaceae</taxon>
        <taxon>Adlercreutzia</taxon>
    </lineage>
</organism>
<dbReference type="GO" id="GO:0030170">
    <property type="term" value="F:pyridoxal phosphate binding"/>
    <property type="evidence" value="ECO:0007669"/>
    <property type="project" value="InterPro"/>
</dbReference>
<reference evidence="9" key="1">
    <citation type="journal article" date="2020" name="Microbiol. Resour. Announc.">
        <title>Complete Genome Sequence of Adlercreutzia sp. Strain 8CFCBH1, a Potent Producer of Equol, Isolated from Healthy Japanese Feces.</title>
        <authorList>
            <person name="Ogata Y."/>
            <person name="Sakamoto M."/>
            <person name="Ohkuma M."/>
            <person name="Hattori M."/>
            <person name="Suda W."/>
        </authorList>
    </citation>
    <scope>NUCLEOTIDE SEQUENCE [LARGE SCALE GENOMIC DNA]</scope>
    <source>
        <strain evidence="9">8CFCBH1</strain>
    </source>
</reference>
<evidence type="ECO:0000259" key="7">
    <source>
        <dbReference type="Pfam" id="PF00155"/>
    </source>
</evidence>
<protein>
    <submittedName>
        <fullName evidence="8">Aspartate aminotransferase</fullName>
    </submittedName>
</protein>
<dbReference type="InterPro" id="IPR050859">
    <property type="entry name" value="Class-I_PLP-dep_aminotransf"/>
</dbReference>
<evidence type="ECO:0000256" key="6">
    <source>
        <dbReference type="ARBA" id="ARBA00022898"/>
    </source>
</evidence>
<keyword evidence="9" id="KW-1185">Reference proteome</keyword>
<dbReference type="InterPro" id="IPR015424">
    <property type="entry name" value="PyrdxlP-dep_Trfase"/>
</dbReference>
<reference evidence="9" key="2">
    <citation type="submission" date="2020-03" db="EMBL/GenBank/DDBJ databases">
        <title>Complete Genome Sequence of Adlercreutzia sp. strain 8CFCBH1 Producing Equol, Isolated from Healthy Japanese Feces.</title>
        <authorList>
            <person name="Ogata Y."/>
            <person name="Sakamoto M."/>
            <person name="Ohkuma M."/>
            <person name="Hattori M."/>
            <person name="Suda W."/>
        </authorList>
    </citation>
    <scope>NUCLEOTIDE SEQUENCE [LARGE SCALE GENOMIC DNA]</scope>
    <source>
        <strain evidence="9">8CFCBH1</strain>
    </source>
</reference>
<dbReference type="Gene3D" id="3.40.640.10">
    <property type="entry name" value="Type I PLP-dependent aspartate aminotransferase-like (Major domain)"/>
    <property type="match status" value="1"/>
</dbReference>
<feature type="domain" description="Aminotransferase class I/classII large" evidence="7">
    <location>
        <begin position="64"/>
        <end position="402"/>
    </location>
</feature>